<dbReference type="STRING" id="1802555.A2755_03325"/>
<feature type="active site" evidence="13">
    <location>
        <position position="66"/>
    </location>
</feature>
<dbReference type="PRINTS" id="PR00696">
    <property type="entry name" value="RSOLVASERUVC"/>
</dbReference>
<feature type="active site" evidence="13">
    <location>
        <position position="140"/>
    </location>
</feature>
<keyword evidence="10 13" id="KW-0233">DNA recombination</keyword>
<evidence type="ECO:0000313" key="15">
    <source>
        <dbReference type="EMBL" id="OGM90618.1"/>
    </source>
</evidence>
<dbReference type="EMBL" id="MGIP01000019">
    <property type="protein sequence ID" value="OGM90618.1"/>
    <property type="molecule type" value="Genomic_DNA"/>
</dbReference>
<keyword evidence="9 13" id="KW-0238">DNA-binding</keyword>
<dbReference type="GO" id="GO:0008821">
    <property type="term" value="F:crossover junction DNA endonuclease activity"/>
    <property type="evidence" value="ECO:0007669"/>
    <property type="project" value="UniProtKB-UniRule"/>
</dbReference>
<evidence type="ECO:0000256" key="5">
    <source>
        <dbReference type="ARBA" id="ARBA00022759"/>
    </source>
</evidence>
<evidence type="ECO:0000256" key="4">
    <source>
        <dbReference type="ARBA" id="ARBA00022723"/>
    </source>
</evidence>
<evidence type="ECO:0000256" key="6">
    <source>
        <dbReference type="ARBA" id="ARBA00022763"/>
    </source>
</evidence>
<feature type="binding site" evidence="13">
    <location>
        <position position="140"/>
    </location>
    <ligand>
        <name>Mg(2+)</name>
        <dbReference type="ChEBI" id="CHEBI:18420"/>
        <label>1</label>
    </ligand>
</feature>
<evidence type="ECO:0000256" key="3">
    <source>
        <dbReference type="ARBA" id="ARBA00022722"/>
    </source>
</evidence>
<keyword evidence="5 13" id="KW-0255">Endonuclease</keyword>
<dbReference type="GO" id="GO:0000287">
    <property type="term" value="F:magnesium ion binding"/>
    <property type="evidence" value="ECO:0007669"/>
    <property type="project" value="UniProtKB-UniRule"/>
</dbReference>
<evidence type="ECO:0000256" key="1">
    <source>
        <dbReference type="ARBA" id="ARBA00009518"/>
    </source>
</evidence>
<name>A0A1F8DS24_9BACT</name>
<dbReference type="GO" id="GO:0003677">
    <property type="term" value="F:DNA binding"/>
    <property type="evidence" value="ECO:0007669"/>
    <property type="project" value="UniProtKB-KW"/>
</dbReference>
<dbReference type="SUPFAM" id="SSF53098">
    <property type="entry name" value="Ribonuclease H-like"/>
    <property type="match status" value="1"/>
</dbReference>
<dbReference type="PANTHER" id="PTHR30194">
    <property type="entry name" value="CROSSOVER JUNCTION ENDODEOXYRIBONUCLEASE RUVC"/>
    <property type="match status" value="1"/>
</dbReference>
<dbReference type="HAMAP" id="MF_00034">
    <property type="entry name" value="RuvC"/>
    <property type="match status" value="1"/>
</dbReference>
<dbReference type="GO" id="GO:0048476">
    <property type="term" value="C:Holliday junction resolvase complex"/>
    <property type="evidence" value="ECO:0007669"/>
    <property type="project" value="UniProtKB-UniRule"/>
</dbReference>
<dbReference type="AlphaFoldDB" id="A0A1F8DS24"/>
<protein>
    <recommendedName>
        <fullName evidence="13 14">Crossover junction endodeoxyribonuclease RuvC</fullName>
        <ecNumber evidence="13 14">3.1.21.10</ecNumber>
    </recommendedName>
    <alternativeName>
        <fullName evidence="13">Holliday junction nuclease RuvC</fullName>
    </alternativeName>
    <alternativeName>
        <fullName evidence="13">Holliday junction resolvase RuvC</fullName>
    </alternativeName>
</protein>
<comment type="cofactor">
    <cofactor evidence="13">
        <name>Mg(2+)</name>
        <dbReference type="ChEBI" id="CHEBI:18420"/>
    </cofactor>
    <text evidence="13">Binds 2 Mg(2+) ion per subunit.</text>
</comment>
<keyword evidence="2 13" id="KW-0963">Cytoplasm</keyword>
<proteinExistence type="inferred from homology"/>
<dbReference type="EC" id="3.1.21.10" evidence="13 14"/>
<keyword evidence="3 13" id="KW-0540">Nuclease</keyword>
<dbReference type="GO" id="GO:0006281">
    <property type="term" value="P:DNA repair"/>
    <property type="evidence" value="ECO:0007669"/>
    <property type="project" value="UniProtKB-UniRule"/>
</dbReference>
<reference evidence="15 16" key="1">
    <citation type="journal article" date="2016" name="Nat. Commun.">
        <title>Thousands of microbial genomes shed light on interconnected biogeochemical processes in an aquifer system.</title>
        <authorList>
            <person name="Anantharaman K."/>
            <person name="Brown C.T."/>
            <person name="Hug L.A."/>
            <person name="Sharon I."/>
            <person name="Castelle C.J."/>
            <person name="Probst A.J."/>
            <person name="Thomas B.C."/>
            <person name="Singh A."/>
            <person name="Wilkins M.J."/>
            <person name="Karaoz U."/>
            <person name="Brodie E.L."/>
            <person name="Williams K.H."/>
            <person name="Hubbard S.S."/>
            <person name="Banfield J.F."/>
        </authorList>
    </citation>
    <scope>NUCLEOTIDE SEQUENCE [LARGE SCALE GENOMIC DNA]</scope>
</reference>
<evidence type="ECO:0000256" key="13">
    <source>
        <dbReference type="HAMAP-Rule" id="MF_00034"/>
    </source>
</evidence>
<organism evidence="15 16">
    <name type="scientific">Candidatus Wolfebacteria bacterium RIFCSPHIGHO2_01_FULL_48_22</name>
    <dbReference type="NCBI Taxonomy" id="1802555"/>
    <lineage>
        <taxon>Bacteria</taxon>
        <taxon>Candidatus Wolfeibacteriota</taxon>
    </lineage>
</organism>
<comment type="subunit">
    <text evidence="13">Homodimer which binds Holliday junction (HJ) DNA. The HJ becomes 2-fold symmetrical on binding to RuvC with unstacked arms; it has a different conformation from HJ DNA in complex with RuvA. In the full resolvosome a probable DNA-RuvA(4)-RuvB(12)-RuvC(2) complex forms which resolves the HJ.</text>
</comment>
<comment type="catalytic activity">
    <reaction evidence="12 13">
        <text>Endonucleolytic cleavage at a junction such as a reciprocal single-stranded crossover between two homologous DNA duplexes (Holliday junction).</text>
        <dbReference type="EC" id="3.1.21.10"/>
    </reaction>
</comment>
<dbReference type="PANTHER" id="PTHR30194:SF3">
    <property type="entry name" value="CROSSOVER JUNCTION ENDODEOXYRIBONUCLEASE RUVC"/>
    <property type="match status" value="1"/>
</dbReference>
<accession>A0A1F8DS24</accession>
<dbReference type="InterPro" id="IPR002176">
    <property type="entry name" value="X-over_junc_endoDNase_RuvC"/>
</dbReference>
<dbReference type="FunFam" id="3.30.420.10:FF:000002">
    <property type="entry name" value="Crossover junction endodeoxyribonuclease RuvC"/>
    <property type="match status" value="1"/>
</dbReference>
<dbReference type="NCBIfam" id="TIGR00228">
    <property type="entry name" value="ruvC"/>
    <property type="match status" value="1"/>
</dbReference>
<dbReference type="Pfam" id="PF02075">
    <property type="entry name" value="RuvC"/>
    <property type="match status" value="1"/>
</dbReference>
<evidence type="ECO:0000256" key="12">
    <source>
        <dbReference type="ARBA" id="ARBA00029354"/>
    </source>
</evidence>
<evidence type="ECO:0000256" key="2">
    <source>
        <dbReference type="ARBA" id="ARBA00022490"/>
    </source>
</evidence>
<dbReference type="GO" id="GO:0006310">
    <property type="term" value="P:DNA recombination"/>
    <property type="evidence" value="ECO:0007669"/>
    <property type="project" value="UniProtKB-UniRule"/>
</dbReference>
<dbReference type="GO" id="GO:0005737">
    <property type="term" value="C:cytoplasm"/>
    <property type="evidence" value="ECO:0007669"/>
    <property type="project" value="UniProtKB-SubCell"/>
</dbReference>
<dbReference type="Gene3D" id="3.30.420.10">
    <property type="entry name" value="Ribonuclease H-like superfamily/Ribonuclease H"/>
    <property type="match status" value="1"/>
</dbReference>
<evidence type="ECO:0000256" key="10">
    <source>
        <dbReference type="ARBA" id="ARBA00023172"/>
    </source>
</evidence>
<feature type="binding site" evidence="13">
    <location>
        <position position="66"/>
    </location>
    <ligand>
        <name>Mg(2+)</name>
        <dbReference type="ChEBI" id="CHEBI:18420"/>
        <label>2</label>
    </ligand>
</feature>
<evidence type="ECO:0000256" key="8">
    <source>
        <dbReference type="ARBA" id="ARBA00022842"/>
    </source>
</evidence>
<keyword evidence="8 13" id="KW-0460">Magnesium</keyword>
<evidence type="ECO:0000256" key="9">
    <source>
        <dbReference type="ARBA" id="ARBA00023125"/>
    </source>
</evidence>
<comment type="caution">
    <text evidence="15">The sequence shown here is derived from an EMBL/GenBank/DDBJ whole genome shotgun (WGS) entry which is preliminary data.</text>
</comment>
<evidence type="ECO:0000256" key="7">
    <source>
        <dbReference type="ARBA" id="ARBA00022801"/>
    </source>
</evidence>
<comment type="subcellular location">
    <subcellularLocation>
        <location evidence="13">Cytoplasm</location>
    </subcellularLocation>
</comment>
<comment type="similarity">
    <text evidence="1 13">Belongs to the RuvC family.</text>
</comment>
<keyword evidence="4 13" id="KW-0479">Metal-binding</keyword>
<evidence type="ECO:0000256" key="11">
    <source>
        <dbReference type="ARBA" id="ARBA00023204"/>
    </source>
</evidence>
<evidence type="ECO:0000256" key="14">
    <source>
        <dbReference type="NCBIfam" id="TIGR00228"/>
    </source>
</evidence>
<gene>
    <name evidence="13" type="primary">ruvC</name>
    <name evidence="15" type="ORF">A2755_03325</name>
</gene>
<feature type="active site" evidence="13">
    <location>
        <position position="7"/>
    </location>
</feature>
<keyword evidence="11 13" id="KW-0234">DNA repair</keyword>
<dbReference type="InterPro" id="IPR012337">
    <property type="entry name" value="RNaseH-like_sf"/>
</dbReference>
<dbReference type="CDD" id="cd16962">
    <property type="entry name" value="RuvC"/>
    <property type="match status" value="1"/>
</dbReference>
<keyword evidence="6 13" id="KW-0227">DNA damage</keyword>
<evidence type="ECO:0000313" key="16">
    <source>
        <dbReference type="Proteomes" id="UP000177029"/>
    </source>
</evidence>
<keyword evidence="7 13" id="KW-0378">Hydrolase</keyword>
<dbReference type="Proteomes" id="UP000177029">
    <property type="component" value="Unassembled WGS sequence"/>
</dbReference>
<dbReference type="InterPro" id="IPR036397">
    <property type="entry name" value="RNaseH_sf"/>
</dbReference>
<sequence>MIFLGIDPGSTRAGYGIVRKDGNAFSYVACGILSTSFKDKNDLLTELYSSIQLLIKKYKPSAAGIEKLFFVKNMKTGLEVAQSRGVVILSLRQHNIPVYEYTPKEIKQWLTGSGVADKKAMIRLVRSSLVMPGDIKEPDDAYDALAIALITGYTSVRGDLVVATQPLQKQ</sequence>
<feature type="binding site" evidence="13">
    <location>
        <position position="7"/>
    </location>
    <ligand>
        <name>Mg(2+)</name>
        <dbReference type="ChEBI" id="CHEBI:18420"/>
        <label>1</label>
    </ligand>
</feature>
<comment type="function">
    <text evidence="13">The RuvA-RuvB-RuvC complex processes Holliday junction (HJ) DNA during genetic recombination and DNA repair. Endonuclease that resolves HJ intermediates. Cleaves cruciform DNA by making single-stranded nicks across the HJ at symmetrical positions within the homologous arms, yielding a 5'-phosphate and a 3'-hydroxyl group; requires a central core of homology in the junction. The consensus cleavage sequence is 5'-(A/T)TT(C/G)-3'. Cleavage occurs on the 3'-side of the TT dinucleotide at the point of strand exchange. HJ branch migration catalyzed by RuvA-RuvB allows RuvC to scan DNA until it finds its consensus sequence, where it cleaves and resolves the cruciform DNA.</text>
</comment>